<dbReference type="PANTHER" id="PTHR32161:SF8">
    <property type="entry name" value="DPP6 N-TERMINAL DOMAIN-LIKE PROTEIN"/>
    <property type="match status" value="1"/>
</dbReference>
<dbReference type="Gene3D" id="2.120.10.30">
    <property type="entry name" value="TolB, C-terminal domain"/>
    <property type="match status" value="3"/>
</dbReference>
<name>A0A834LA21_RHOSS</name>
<evidence type="ECO:0000313" key="1">
    <source>
        <dbReference type="EMBL" id="KAF7124716.1"/>
    </source>
</evidence>
<comment type="caution">
    <text evidence="1">The sequence shown here is derived from an EMBL/GenBank/DDBJ whole genome shotgun (WGS) entry which is preliminary data.</text>
</comment>
<dbReference type="Pfam" id="PF07676">
    <property type="entry name" value="PD40"/>
    <property type="match status" value="4"/>
</dbReference>
<dbReference type="OrthoDB" id="43744at2759"/>
<dbReference type="Proteomes" id="UP000626092">
    <property type="component" value="Unassembled WGS sequence"/>
</dbReference>
<dbReference type="SUPFAM" id="SSF82171">
    <property type="entry name" value="DPP6 N-terminal domain-like"/>
    <property type="match status" value="1"/>
</dbReference>
<organism evidence="1 2">
    <name type="scientific">Rhododendron simsii</name>
    <name type="common">Sims's rhododendron</name>
    <dbReference type="NCBI Taxonomy" id="118357"/>
    <lineage>
        <taxon>Eukaryota</taxon>
        <taxon>Viridiplantae</taxon>
        <taxon>Streptophyta</taxon>
        <taxon>Embryophyta</taxon>
        <taxon>Tracheophyta</taxon>
        <taxon>Spermatophyta</taxon>
        <taxon>Magnoliopsida</taxon>
        <taxon>eudicotyledons</taxon>
        <taxon>Gunneridae</taxon>
        <taxon>Pentapetalae</taxon>
        <taxon>asterids</taxon>
        <taxon>Ericales</taxon>
        <taxon>Ericaceae</taxon>
        <taxon>Ericoideae</taxon>
        <taxon>Rhodoreae</taxon>
        <taxon>Rhododendron</taxon>
    </lineage>
</organism>
<dbReference type="PANTHER" id="PTHR32161">
    <property type="entry name" value="DPP6 N-TERMINAL DOMAIN-LIKE PROTEIN"/>
    <property type="match status" value="1"/>
</dbReference>
<proteinExistence type="predicted"/>
<gene>
    <name evidence="1" type="ORF">RHSIM_Rhsim12G0081400</name>
</gene>
<keyword evidence="2" id="KW-1185">Reference proteome</keyword>
<dbReference type="InterPro" id="IPR011042">
    <property type="entry name" value="6-blade_b-propeller_TolB-like"/>
</dbReference>
<evidence type="ECO:0000313" key="2">
    <source>
        <dbReference type="Proteomes" id="UP000626092"/>
    </source>
</evidence>
<dbReference type="AlphaFoldDB" id="A0A834LA21"/>
<dbReference type="EMBL" id="WJXA01000012">
    <property type="protein sequence ID" value="KAF7124716.1"/>
    <property type="molecule type" value="Genomic_DNA"/>
</dbReference>
<accession>A0A834LA21</accession>
<sequence>MGGDRAILVSLFSSSSFFPYLGHLFLPDPFCAVSTSTLILVAAAAGVGGRRQWRWWQFWGNNRAGFLRSWKRLQGGLFLGRHLCHYGAATGAGSPENLFIDAFSIAYDVSGDVTESFIWFKRVGADAAVITVAEREREREREMKSTINPRNLCFFTIALLQTLLLSSTTAHLDTPSWSTSIIFATFGRSNYAFDIYTLPIPVPQTQTPTELEFQLTDGHSVNYNGHFPSPSSTSSLLSISKTPSPPSVHLVYVTERNGSTSIYLDAVYPDGPDRTRKRSILRIPARVQVPLLSDGQIDSKFEVGPISMKDRPSVVGDYLVYVSTHENTGVARTSWAAVYSTELRTGLTRRLTPYGLADFSPAVSPSGVLTAVASSGERGWKGEVEELDTDIYVFRTEDGSGRVKVVERGGWPSWADESTLYFHRRGDDGWWSVYRAIIVKSSENNVDSVVTQRVTPPGLHAFTPAASVGNKSFIAVATRRPSSEFRHIELYDVVSNEFIEITRPVSPQTHHYNPFISPDSTRIGYHRCRGGNNERESNHLLLENIQSPLPETSLFRIDGSFPSVSPDGNRIAFVKHPGLYVVNRDGSGLRQLHQGTAFSTAWDPIRKGVVYSNVGPSFATESTKVDVISINVDDHDDDESRYKRLTTGSENNAFPSPSPDGKWVVFRSGRSGHKNLYIMDAMEGEKGGMHQLTKGPWTDTMCNWSPNGDWIAFASDRENPGSGSYGLFMIHPNGTGLKKLVQSGSGGRTNHPWFSPDGKNIVFTSDYAAVSAEPISNPHHYQPYGDIFTIRSDGSGIMRLTHSSFEDGTPTWGPTFMSPVDVGGPTDGPQCSFDDCHWLGNFQNRGSEIGFGPSVLANAQCDL</sequence>
<reference evidence="1" key="1">
    <citation type="submission" date="2019-11" db="EMBL/GenBank/DDBJ databases">
        <authorList>
            <person name="Liu Y."/>
            <person name="Hou J."/>
            <person name="Li T.-Q."/>
            <person name="Guan C.-H."/>
            <person name="Wu X."/>
            <person name="Wu H.-Z."/>
            <person name="Ling F."/>
            <person name="Zhang R."/>
            <person name="Shi X.-G."/>
            <person name="Ren J.-P."/>
            <person name="Chen E.-F."/>
            <person name="Sun J.-M."/>
        </authorList>
    </citation>
    <scope>NUCLEOTIDE SEQUENCE</scope>
    <source>
        <strain evidence="1">Adult_tree_wgs_1</strain>
        <tissue evidence="1">Leaves</tissue>
    </source>
</reference>
<dbReference type="SUPFAM" id="SSF69304">
    <property type="entry name" value="Tricorn protease N-terminal domain"/>
    <property type="match status" value="1"/>
</dbReference>
<dbReference type="InterPro" id="IPR011659">
    <property type="entry name" value="WD40"/>
</dbReference>
<protein>
    <submittedName>
        <fullName evidence="1">Uncharacterized protein</fullName>
    </submittedName>
</protein>